<sequence>MKMITPAELEMRMLENNDVIILDVRAEEKYLNEHIAGSINIEKTHILSGNESEAIQSLPKNKELIITCTTGNSARKCAEILTSKEYNVTLLEGGMTAWKANKNKSGSALNIAVQTGRSPTEIKETR</sequence>
<dbReference type="Pfam" id="PF00581">
    <property type="entry name" value="Rhodanese"/>
    <property type="match status" value="1"/>
</dbReference>
<dbReference type="PANTHER" id="PTHR43031:SF1">
    <property type="entry name" value="PYRIDINE NUCLEOTIDE-DISULPHIDE OXIDOREDUCTASE"/>
    <property type="match status" value="1"/>
</dbReference>
<gene>
    <name evidence="2" type="ORF">J2Z40_000372</name>
</gene>
<dbReference type="InterPro" id="IPR050229">
    <property type="entry name" value="GlpE_sulfurtransferase"/>
</dbReference>
<evidence type="ECO:0000259" key="1">
    <source>
        <dbReference type="PROSITE" id="PS50206"/>
    </source>
</evidence>
<dbReference type="InterPro" id="IPR036873">
    <property type="entry name" value="Rhodanese-like_dom_sf"/>
</dbReference>
<dbReference type="RefSeq" id="WP_066394263.1">
    <property type="nucleotide sequence ID" value="NZ_JAGIKZ010000001.1"/>
</dbReference>
<dbReference type="SUPFAM" id="SSF52821">
    <property type="entry name" value="Rhodanese/Cell cycle control phosphatase"/>
    <property type="match status" value="1"/>
</dbReference>
<evidence type="ECO:0000313" key="2">
    <source>
        <dbReference type="EMBL" id="MBP2239819.1"/>
    </source>
</evidence>
<comment type="caution">
    <text evidence="2">The sequence shown here is derived from an EMBL/GenBank/DDBJ whole genome shotgun (WGS) entry which is preliminary data.</text>
</comment>
<organism evidence="2 3">
    <name type="scientific">Cytobacillus eiseniae</name>
    <dbReference type="NCBI Taxonomy" id="762947"/>
    <lineage>
        <taxon>Bacteria</taxon>
        <taxon>Bacillati</taxon>
        <taxon>Bacillota</taxon>
        <taxon>Bacilli</taxon>
        <taxon>Bacillales</taxon>
        <taxon>Bacillaceae</taxon>
        <taxon>Cytobacillus</taxon>
    </lineage>
</organism>
<reference evidence="2 3" key="1">
    <citation type="submission" date="2021-03" db="EMBL/GenBank/DDBJ databases">
        <title>Genomic Encyclopedia of Type Strains, Phase IV (KMG-IV): sequencing the most valuable type-strain genomes for metagenomic binning, comparative biology and taxonomic classification.</title>
        <authorList>
            <person name="Goeker M."/>
        </authorList>
    </citation>
    <scope>NUCLEOTIDE SEQUENCE [LARGE SCALE GENOMIC DNA]</scope>
    <source>
        <strain evidence="2 3">DSM 26675</strain>
    </source>
</reference>
<keyword evidence="3" id="KW-1185">Reference proteome</keyword>
<dbReference type="PANTHER" id="PTHR43031">
    <property type="entry name" value="FAD-DEPENDENT OXIDOREDUCTASE"/>
    <property type="match status" value="1"/>
</dbReference>
<accession>A0ABS4RBV2</accession>
<protein>
    <submittedName>
        <fullName evidence="2">Rhodanese-related sulfurtransferase</fullName>
    </submittedName>
</protein>
<proteinExistence type="predicted"/>
<dbReference type="EMBL" id="JAGIKZ010000001">
    <property type="protein sequence ID" value="MBP2239819.1"/>
    <property type="molecule type" value="Genomic_DNA"/>
</dbReference>
<dbReference type="Gene3D" id="3.40.250.10">
    <property type="entry name" value="Rhodanese-like domain"/>
    <property type="match status" value="1"/>
</dbReference>
<dbReference type="InterPro" id="IPR001763">
    <property type="entry name" value="Rhodanese-like_dom"/>
</dbReference>
<dbReference type="CDD" id="cd00158">
    <property type="entry name" value="RHOD"/>
    <property type="match status" value="1"/>
</dbReference>
<evidence type="ECO:0000313" key="3">
    <source>
        <dbReference type="Proteomes" id="UP001519293"/>
    </source>
</evidence>
<dbReference type="PROSITE" id="PS50206">
    <property type="entry name" value="RHODANESE_3"/>
    <property type="match status" value="1"/>
</dbReference>
<dbReference type="Proteomes" id="UP001519293">
    <property type="component" value="Unassembled WGS sequence"/>
</dbReference>
<feature type="domain" description="Rhodanese" evidence="1">
    <location>
        <begin position="15"/>
        <end position="107"/>
    </location>
</feature>
<dbReference type="SMART" id="SM00450">
    <property type="entry name" value="RHOD"/>
    <property type="match status" value="1"/>
</dbReference>
<name>A0ABS4RBV2_9BACI</name>